<dbReference type="GO" id="GO:0000976">
    <property type="term" value="F:transcription cis-regulatory region binding"/>
    <property type="evidence" value="ECO:0007669"/>
    <property type="project" value="TreeGrafter"/>
</dbReference>
<accession>A0A2Z6B324</accession>
<dbReference type="EMBL" id="AP017378">
    <property type="protein sequence ID" value="BBD09934.1"/>
    <property type="molecule type" value="Genomic_DNA"/>
</dbReference>
<keyword evidence="2 4" id="KW-0238">DNA-binding</keyword>
<keyword evidence="3" id="KW-0804">Transcription</keyword>
<keyword evidence="1" id="KW-0805">Transcription regulation</keyword>
<dbReference type="InterPro" id="IPR036271">
    <property type="entry name" value="Tet_transcr_reg_TetR-rel_C_sf"/>
</dbReference>
<dbReference type="GO" id="GO:0003700">
    <property type="term" value="F:DNA-binding transcription factor activity"/>
    <property type="evidence" value="ECO:0007669"/>
    <property type="project" value="TreeGrafter"/>
</dbReference>
<evidence type="ECO:0000256" key="3">
    <source>
        <dbReference type="ARBA" id="ARBA00023163"/>
    </source>
</evidence>
<dbReference type="Pfam" id="PF00440">
    <property type="entry name" value="TetR_N"/>
    <property type="match status" value="1"/>
</dbReference>
<dbReference type="SUPFAM" id="SSF48498">
    <property type="entry name" value="Tetracyclin repressor-like, C-terminal domain"/>
    <property type="match status" value="1"/>
</dbReference>
<dbReference type="Proteomes" id="UP000269883">
    <property type="component" value="Chromosome"/>
</dbReference>
<dbReference type="RefSeq" id="WP_172961801.1">
    <property type="nucleotide sequence ID" value="NZ_AP017378.1"/>
</dbReference>
<keyword evidence="7" id="KW-1185">Reference proteome</keyword>
<reference evidence="6 7" key="1">
    <citation type="journal article" date="2018" name="Sci. Adv.">
        <title>Multi-heme cytochromes provide a pathway for survival in energy-limited environments.</title>
        <authorList>
            <person name="Deng X."/>
            <person name="Dohmae N."/>
            <person name="Nealson K.H."/>
            <person name="Hashimoto K."/>
            <person name="Okamoto A."/>
        </authorList>
    </citation>
    <scope>NUCLEOTIDE SEQUENCE [LARGE SCALE GENOMIC DNA]</scope>
    <source>
        <strain evidence="6 7">IS5</strain>
    </source>
</reference>
<organism evidence="6 7">
    <name type="scientific">Desulfovibrio ferrophilus</name>
    <dbReference type="NCBI Taxonomy" id="241368"/>
    <lineage>
        <taxon>Bacteria</taxon>
        <taxon>Pseudomonadati</taxon>
        <taxon>Thermodesulfobacteriota</taxon>
        <taxon>Desulfovibrionia</taxon>
        <taxon>Desulfovibrionales</taxon>
        <taxon>Desulfovibrionaceae</taxon>
        <taxon>Desulfovibrio</taxon>
    </lineage>
</organism>
<evidence type="ECO:0000256" key="2">
    <source>
        <dbReference type="ARBA" id="ARBA00023125"/>
    </source>
</evidence>
<evidence type="ECO:0000256" key="1">
    <source>
        <dbReference type="ARBA" id="ARBA00023015"/>
    </source>
</evidence>
<dbReference type="SUPFAM" id="SSF46689">
    <property type="entry name" value="Homeodomain-like"/>
    <property type="match status" value="1"/>
</dbReference>
<dbReference type="InterPro" id="IPR050109">
    <property type="entry name" value="HTH-type_TetR-like_transc_reg"/>
</dbReference>
<evidence type="ECO:0000313" key="7">
    <source>
        <dbReference type="Proteomes" id="UP000269883"/>
    </source>
</evidence>
<dbReference type="AlphaFoldDB" id="A0A2Z6B324"/>
<name>A0A2Z6B324_9BACT</name>
<proteinExistence type="predicted"/>
<evidence type="ECO:0000256" key="4">
    <source>
        <dbReference type="PROSITE-ProRule" id="PRU00335"/>
    </source>
</evidence>
<dbReference type="PROSITE" id="PS50977">
    <property type="entry name" value="HTH_TETR_2"/>
    <property type="match status" value="1"/>
</dbReference>
<evidence type="ECO:0000259" key="5">
    <source>
        <dbReference type="PROSITE" id="PS50977"/>
    </source>
</evidence>
<feature type="DNA-binding region" description="H-T-H motif" evidence="4">
    <location>
        <begin position="33"/>
        <end position="52"/>
    </location>
</feature>
<dbReference type="KEGG" id="dfl:DFE_3208"/>
<dbReference type="PANTHER" id="PTHR30055">
    <property type="entry name" value="HTH-TYPE TRANSCRIPTIONAL REGULATOR RUTR"/>
    <property type="match status" value="1"/>
</dbReference>
<gene>
    <name evidence="6" type="ORF">DFE_3208</name>
</gene>
<dbReference type="PANTHER" id="PTHR30055:SF234">
    <property type="entry name" value="HTH-TYPE TRANSCRIPTIONAL REGULATOR BETI"/>
    <property type="match status" value="1"/>
</dbReference>
<dbReference type="InterPro" id="IPR001647">
    <property type="entry name" value="HTH_TetR"/>
</dbReference>
<feature type="domain" description="HTH tetR-type" evidence="5">
    <location>
        <begin position="10"/>
        <end position="70"/>
    </location>
</feature>
<evidence type="ECO:0000313" key="6">
    <source>
        <dbReference type="EMBL" id="BBD09934.1"/>
    </source>
</evidence>
<dbReference type="InterPro" id="IPR009057">
    <property type="entry name" value="Homeodomain-like_sf"/>
</dbReference>
<protein>
    <submittedName>
        <fullName evidence="6">Regulatory protein TetR</fullName>
    </submittedName>
</protein>
<sequence>MAAKTKRDRNQTEQKLISAVGAVLAKEGFRALGVNRIAREASVDKVLIYRYFGGLAELVSAYAVSSEFWPSVDELLTGDEDLPSPCPPARQLSLYFRNFTRAILDRPQTIEILAWELVERNELTDILNARRERTGAELMEHLGDGATHRTDPSVVVTLLAGAVNYLAIASLRRGSLGGIDISSQEGWERVHTVLDDMLLRIFG</sequence>
<dbReference type="Gene3D" id="1.10.357.10">
    <property type="entry name" value="Tetracycline Repressor, domain 2"/>
    <property type="match status" value="1"/>
</dbReference>